<gene>
    <name evidence="3" type="ORF">SmJEL517_g01653</name>
</gene>
<evidence type="ECO:0000256" key="2">
    <source>
        <dbReference type="SAM" id="MobiDB-lite"/>
    </source>
</evidence>
<reference evidence="3 4" key="1">
    <citation type="journal article" date="2019" name="Sci. Rep.">
        <title>Comparative genomics of chytrid fungi reveal insights into the obligate biotrophic and pathogenic lifestyle of Synchytrium endobioticum.</title>
        <authorList>
            <person name="van de Vossenberg B.T.L.H."/>
            <person name="Warris S."/>
            <person name="Nguyen H.D.T."/>
            <person name="van Gent-Pelzer M.P.E."/>
            <person name="Joly D.L."/>
            <person name="van de Geest H.C."/>
            <person name="Bonants P.J.M."/>
            <person name="Smith D.S."/>
            <person name="Levesque C.A."/>
            <person name="van der Lee T.A.J."/>
        </authorList>
    </citation>
    <scope>NUCLEOTIDE SEQUENCE [LARGE SCALE GENOMIC DNA]</scope>
    <source>
        <strain evidence="3 4">JEL517</strain>
    </source>
</reference>
<evidence type="ECO:0008006" key="5">
    <source>
        <dbReference type="Google" id="ProtNLM"/>
    </source>
</evidence>
<dbReference type="InterPro" id="IPR042448">
    <property type="entry name" value="CCNB1IP1"/>
</dbReference>
<feature type="coiled-coil region" evidence="1">
    <location>
        <begin position="166"/>
        <end position="193"/>
    </location>
</feature>
<dbReference type="PANTHER" id="PTHR14305">
    <property type="entry name" value="E3 UBIQUITIN-PROTEIN LIGASE CCNB1IP1"/>
    <property type="match status" value="1"/>
</dbReference>
<feature type="region of interest" description="Disordered" evidence="2">
    <location>
        <begin position="237"/>
        <end position="359"/>
    </location>
</feature>
<evidence type="ECO:0000313" key="4">
    <source>
        <dbReference type="Proteomes" id="UP000319731"/>
    </source>
</evidence>
<organism evidence="3 4">
    <name type="scientific">Synchytrium microbalum</name>
    <dbReference type="NCBI Taxonomy" id="1806994"/>
    <lineage>
        <taxon>Eukaryota</taxon>
        <taxon>Fungi</taxon>
        <taxon>Fungi incertae sedis</taxon>
        <taxon>Chytridiomycota</taxon>
        <taxon>Chytridiomycota incertae sedis</taxon>
        <taxon>Chytridiomycetes</taxon>
        <taxon>Synchytriales</taxon>
        <taxon>Synchytriaceae</taxon>
        <taxon>Synchytrium</taxon>
    </lineage>
</organism>
<dbReference type="OrthoDB" id="441210at2759"/>
<evidence type="ECO:0000313" key="3">
    <source>
        <dbReference type="EMBL" id="TPX36159.1"/>
    </source>
</evidence>
<dbReference type="PANTHER" id="PTHR14305:SF0">
    <property type="entry name" value="E3 UBIQUITIN-PROTEIN LIGASE CCNB1IP1"/>
    <property type="match status" value="1"/>
</dbReference>
<dbReference type="EMBL" id="QEAO01000005">
    <property type="protein sequence ID" value="TPX36159.1"/>
    <property type="molecule type" value="Genomic_DNA"/>
</dbReference>
<dbReference type="GO" id="GO:0000795">
    <property type="term" value="C:synaptonemal complex"/>
    <property type="evidence" value="ECO:0007669"/>
    <property type="project" value="InterPro"/>
</dbReference>
<dbReference type="GO" id="GO:0061630">
    <property type="term" value="F:ubiquitin protein ligase activity"/>
    <property type="evidence" value="ECO:0007669"/>
    <property type="project" value="InterPro"/>
</dbReference>
<feature type="compositionally biased region" description="Low complexity" evidence="2">
    <location>
        <begin position="290"/>
        <end position="304"/>
    </location>
</feature>
<feature type="compositionally biased region" description="Polar residues" evidence="2">
    <location>
        <begin position="307"/>
        <end position="359"/>
    </location>
</feature>
<name>A0A507CAG5_9FUNG</name>
<dbReference type="GeneID" id="42002878"/>
<sequence>MVLSSPSPLFKFNTLDIFCCDCAQCFNRALVCPACETSLTQADDIVFTDLNPTEDYKSSVLAGLRPELIMEIAGRALSFWAYQMTQETCFQEMMYKQLDEKYTALERQVHAIVREANHEITGLREKVVSKLDLIDHGRLNYQNSGTNHFFTLTDLQKDFELEKHRNHELADNYAEKGKQLQKLQQMYEKTKRRALLQTTTLQQQSGGGVIHDMEMLENHLMTDTNVGVGLMHMNMNPMQQQQSSNGPLHHQAPHPPLSRSNMGLGSSNGGRRPGYNTGQPPLSRQQHTNQQQPPLLPMMPGMPGYQRSPSPTNGTPKFTNQPPTLPNTFQSNNNRQRQPFSMQNGRAGTSSRWSPNMNQ</sequence>
<proteinExistence type="predicted"/>
<feature type="compositionally biased region" description="Polar residues" evidence="2">
    <location>
        <begin position="276"/>
        <end position="289"/>
    </location>
</feature>
<keyword evidence="1" id="KW-0175">Coiled coil</keyword>
<dbReference type="RefSeq" id="XP_031026472.1">
    <property type="nucleotide sequence ID" value="XM_031167581.1"/>
</dbReference>
<comment type="caution">
    <text evidence="3">The sequence shown here is derived from an EMBL/GenBank/DDBJ whole genome shotgun (WGS) entry which is preliminary data.</text>
</comment>
<accession>A0A507CAG5</accession>
<protein>
    <recommendedName>
        <fullName evidence="5">RING-type domain-containing protein</fullName>
    </recommendedName>
</protein>
<dbReference type="GO" id="GO:0007131">
    <property type="term" value="P:reciprocal meiotic recombination"/>
    <property type="evidence" value="ECO:0007669"/>
    <property type="project" value="InterPro"/>
</dbReference>
<keyword evidence="4" id="KW-1185">Reference proteome</keyword>
<dbReference type="Proteomes" id="UP000319731">
    <property type="component" value="Unassembled WGS sequence"/>
</dbReference>
<dbReference type="STRING" id="1806994.A0A507CAG5"/>
<dbReference type="AlphaFoldDB" id="A0A507CAG5"/>
<evidence type="ECO:0000256" key="1">
    <source>
        <dbReference type="SAM" id="Coils"/>
    </source>
</evidence>